<dbReference type="EMBL" id="JADMKS010000009">
    <property type="protein sequence ID" value="MBF6639138.1"/>
    <property type="molecule type" value="Genomic_DNA"/>
</dbReference>
<reference evidence="1" key="2">
    <citation type="submission" date="2022-09" db="EMBL/GenBank/DDBJ databases">
        <title>Rouxiella aceris sp. nov., isolated from tree sap and emended description of the genus Rhouxiella.</title>
        <authorList>
            <person name="Kim I.S."/>
        </authorList>
    </citation>
    <scope>NUCLEOTIDE SEQUENCE</scope>
    <source>
        <strain evidence="1">SAP-2</strain>
    </source>
</reference>
<reference evidence="1" key="1">
    <citation type="submission" date="2020-11" db="EMBL/GenBank/DDBJ databases">
        <authorList>
            <person name="Lee S.D."/>
        </authorList>
    </citation>
    <scope>NUCLEOTIDE SEQUENCE</scope>
    <source>
        <strain evidence="1">SAP-2</strain>
    </source>
</reference>
<name>A0AA40X5P0_9GAMM</name>
<dbReference type="Proteomes" id="UP000705283">
    <property type="component" value="Unassembled WGS sequence"/>
</dbReference>
<organism evidence="1 2">
    <name type="scientific">Rouxiella silvae</name>
    <dbReference type="NCBI Taxonomy" id="1646373"/>
    <lineage>
        <taxon>Bacteria</taxon>
        <taxon>Pseudomonadati</taxon>
        <taxon>Pseudomonadota</taxon>
        <taxon>Gammaproteobacteria</taxon>
        <taxon>Enterobacterales</taxon>
        <taxon>Yersiniaceae</taxon>
        <taxon>Rouxiella</taxon>
    </lineage>
</organism>
<comment type="caution">
    <text evidence="1">The sequence shown here is derived from an EMBL/GenBank/DDBJ whole genome shotgun (WGS) entry which is preliminary data.</text>
</comment>
<dbReference type="RefSeq" id="WP_194978708.1">
    <property type="nucleotide sequence ID" value="NZ_JADMKS010000009.1"/>
</dbReference>
<evidence type="ECO:0000313" key="1">
    <source>
        <dbReference type="EMBL" id="MBF6639138.1"/>
    </source>
</evidence>
<dbReference type="AlphaFoldDB" id="A0AA40X5P0"/>
<accession>A0AA40X5P0</accession>
<protein>
    <submittedName>
        <fullName evidence="1">Uncharacterized protein</fullName>
    </submittedName>
</protein>
<sequence>MKTELNIFDGCCLKDILNMKISMGIKELYIEMNKGVINNFIRLENEKNIINESELCITPFSKRLVAKLSTREREVKIVELLSYLKMNDSIKALQLIQYIKMQNVLSNGDVCNLYSLYLKYLKSISPRFIDNNIFYLKRLVLGLISLNKINLIL</sequence>
<evidence type="ECO:0000313" key="2">
    <source>
        <dbReference type="Proteomes" id="UP000705283"/>
    </source>
</evidence>
<gene>
    <name evidence="1" type="ORF">ITX54_20980</name>
</gene>
<proteinExistence type="predicted"/>